<sequence length="178" mass="19643">MPIDTTHNRYDRVTIAMHWVTAGLVPLLWIFGETADLFPRGPWRTGIWSLHVTLGFALALVLVARILWRAGPGRSLPPVDNGALHLLAKVTHYLLYVLLAAVIGLGIANAFVRGYNLFGLWALPRIGDSSLRRPIQGWHELTANAIMVVALAHAGAALAHHYFWKDGVLRRMMSARGG</sequence>
<name>A0A931BT24_9HYPH</name>
<evidence type="ECO:0000256" key="10">
    <source>
        <dbReference type="ARBA" id="ARBA00023004"/>
    </source>
</evidence>
<keyword evidence="16" id="KW-1185">Reference proteome</keyword>
<evidence type="ECO:0000256" key="13">
    <source>
        <dbReference type="SAM" id="Phobius"/>
    </source>
</evidence>
<proteinExistence type="inferred from homology"/>
<evidence type="ECO:0000256" key="8">
    <source>
        <dbReference type="ARBA" id="ARBA00022982"/>
    </source>
</evidence>
<dbReference type="InterPro" id="IPR052168">
    <property type="entry name" value="Cytochrome_b561_oxidase"/>
</dbReference>
<dbReference type="GO" id="GO:0046872">
    <property type="term" value="F:metal ion binding"/>
    <property type="evidence" value="ECO:0007669"/>
    <property type="project" value="UniProtKB-KW"/>
</dbReference>
<dbReference type="SUPFAM" id="SSF81342">
    <property type="entry name" value="Transmembrane di-heme cytochromes"/>
    <property type="match status" value="1"/>
</dbReference>
<dbReference type="PANTHER" id="PTHR30529">
    <property type="entry name" value="CYTOCHROME B561"/>
    <property type="match status" value="1"/>
</dbReference>
<evidence type="ECO:0000256" key="5">
    <source>
        <dbReference type="ARBA" id="ARBA00022617"/>
    </source>
</evidence>
<dbReference type="GO" id="GO:0020037">
    <property type="term" value="F:heme binding"/>
    <property type="evidence" value="ECO:0007669"/>
    <property type="project" value="TreeGrafter"/>
</dbReference>
<organism evidence="15 16">
    <name type="scientific">Microvirga alba</name>
    <dbReference type="NCBI Taxonomy" id="2791025"/>
    <lineage>
        <taxon>Bacteria</taxon>
        <taxon>Pseudomonadati</taxon>
        <taxon>Pseudomonadota</taxon>
        <taxon>Alphaproteobacteria</taxon>
        <taxon>Hyphomicrobiales</taxon>
        <taxon>Methylobacteriaceae</taxon>
        <taxon>Microvirga</taxon>
    </lineage>
</organism>
<accession>A0A931BT24</accession>
<dbReference type="Gene3D" id="1.20.950.20">
    <property type="entry name" value="Transmembrane di-heme cytochromes, Chain C"/>
    <property type="match status" value="1"/>
</dbReference>
<dbReference type="RefSeq" id="WP_196272155.1">
    <property type="nucleotide sequence ID" value="NZ_JADQDO010000005.1"/>
</dbReference>
<evidence type="ECO:0000256" key="2">
    <source>
        <dbReference type="ARBA" id="ARBA00004651"/>
    </source>
</evidence>
<evidence type="ECO:0000313" key="16">
    <source>
        <dbReference type="Proteomes" id="UP000599312"/>
    </source>
</evidence>
<evidence type="ECO:0000256" key="9">
    <source>
        <dbReference type="ARBA" id="ARBA00022989"/>
    </source>
</evidence>
<dbReference type="EMBL" id="JADQDO010000005">
    <property type="protein sequence ID" value="MBF9234168.1"/>
    <property type="molecule type" value="Genomic_DNA"/>
</dbReference>
<keyword evidence="4" id="KW-1003">Cell membrane</keyword>
<gene>
    <name evidence="15" type="ORF">I2H38_12335</name>
</gene>
<keyword evidence="3" id="KW-0813">Transport</keyword>
<keyword evidence="5" id="KW-0349">Heme</keyword>
<comment type="similarity">
    <text evidence="12">Belongs to the cytochrome b561 family.</text>
</comment>
<dbReference type="InterPro" id="IPR011577">
    <property type="entry name" value="Cyt_b561_bac/Ni-Hgenase"/>
</dbReference>
<evidence type="ECO:0000259" key="14">
    <source>
        <dbReference type="Pfam" id="PF01292"/>
    </source>
</evidence>
<dbReference type="AlphaFoldDB" id="A0A931BT24"/>
<evidence type="ECO:0000256" key="12">
    <source>
        <dbReference type="ARBA" id="ARBA00037975"/>
    </source>
</evidence>
<keyword evidence="9 13" id="KW-1133">Transmembrane helix</keyword>
<keyword evidence="10" id="KW-0408">Iron</keyword>
<evidence type="ECO:0000256" key="6">
    <source>
        <dbReference type="ARBA" id="ARBA00022692"/>
    </source>
</evidence>
<evidence type="ECO:0000256" key="1">
    <source>
        <dbReference type="ARBA" id="ARBA00001970"/>
    </source>
</evidence>
<evidence type="ECO:0000256" key="11">
    <source>
        <dbReference type="ARBA" id="ARBA00023136"/>
    </source>
</evidence>
<dbReference type="GO" id="GO:0005886">
    <property type="term" value="C:plasma membrane"/>
    <property type="evidence" value="ECO:0007669"/>
    <property type="project" value="UniProtKB-SubCell"/>
</dbReference>
<keyword evidence="6 13" id="KW-0812">Transmembrane</keyword>
<comment type="subcellular location">
    <subcellularLocation>
        <location evidence="2">Cell membrane</location>
        <topology evidence="2">Multi-pass membrane protein</topology>
    </subcellularLocation>
</comment>
<feature type="transmembrane region" description="Helical" evidence="13">
    <location>
        <begin position="47"/>
        <end position="68"/>
    </location>
</feature>
<dbReference type="InterPro" id="IPR016174">
    <property type="entry name" value="Di-haem_cyt_TM"/>
</dbReference>
<evidence type="ECO:0000256" key="3">
    <source>
        <dbReference type="ARBA" id="ARBA00022448"/>
    </source>
</evidence>
<evidence type="ECO:0000256" key="4">
    <source>
        <dbReference type="ARBA" id="ARBA00022475"/>
    </source>
</evidence>
<comment type="caution">
    <text evidence="15">The sequence shown here is derived from an EMBL/GenBank/DDBJ whole genome shotgun (WGS) entry which is preliminary data.</text>
</comment>
<reference evidence="15" key="1">
    <citation type="submission" date="2020-11" db="EMBL/GenBank/DDBJ databases">
        <authorList>
            <person name="Kim M.K."/>
        </authorList>
    </citation>
    <scope>NUCLEOTIDE SEQUENCE</scope>
    <source>
        <strain evidence="15">BT350</strain>
    </source>
</reference>
<keyword evidence="11 13" id="KW-0472">Membrane</keyword>
<dbReference type="GO" id="GO:0022904">
    <property type="term" value="P:respiratory electron transport chain"/>
    <property type="evidence" value="ECO:0007669"/>
    <property type="project" value="InterPro"/>
</dbReference>
<dbReference type="PANTHER" id="PTHR30529:SF1">
    <property type="entry name" value="CYTOCHROME B561 HOMOLOG 2"/>
    <property type="match status" value="1"/>
</dbReference>
<feature type="domain" description="Cytochrome b561 bacterial/Ni-hydrogenase" evidence="14">
    <location>
        <begin position="9"/>
        <end position="174"/>
    </location>
</feature>
<feature type="transmembrane region" description="Helical" evidence="13">
    <location>
        <begin position="93"/>
        <end position="112"/>
    </location>
</feature>
<feature type="transmembrane region" description="Helical" evidence="13">
    <location>
        <begin position="141"/>
        <end position="164"/>
    </location>
</feature>
<dbReference type="GO" id="GO:0009055">
    <property type="term" value="F:electron transfer activity"/>
    <property type="evidence" value="ECO:0007669"/>
    <property type="project" value="InterPro"/>
</dbReference>
<dbReference type="Proteomes" id="UP000599312">
    <property type="component" value="Unassembled WGS sequence"/>
</dbReference>
<evidence type="ECO:0000313" key="15">
    <source>
        <dbReference type="EMBL" id="MBF9234168.1"/>
    </source>
</evidence>
<comment type="cofactor">
    <cofactor evidence="1">
        <name>heme b</name>
        <dbReference type="ChEBI" id="CHEBI:60344"/>
    </cofactor>
</comment>
<keyword evidence="7" id="KW-0479">Metal-binding</keyword>
<dbReference type="Pfam" id="PF01292">
    <property type="entry name" value="Ni_hydr_CYTB"/>
    <property type="match status" value="1"/>
</dbReference>
<evidence type="ECO:0000256" key="7">
    <source>
        <dbReference type="ARBA" id="ARBA00022723"/>
    </source>
</evidence>
<protein>
    <submittedName>
        <fullName evidence="15">Cytochrome b</fullName>
    </submittedName>
</protein>
<feature type="transmembrane region" description="Helical" evidence="13">
    <location>
        <begin position="12"/>
        <end position="32"/>
    </location>
</feature>
<keyword evidence="8" id="KW-0249">Electron transport</keyword>